<dbReference type="PROSITE" id="PS51459">
    <property type="entry name" value="FIDO"/>
    <property type="match status" value="1"/>
</dbReference>
<evidence type="ECO:0000313" key="2">
    <source>
        <dbReference type="EMBL" id="PKU26637.1"/>
    </source>
</evidence>
<dbReference type="AlphaFoldDB" id="A0A2N3Q1U5"/>
<dbReference type="OrthoDB" id="9802752at2"/>
<dbReference type="SUPFAM" id="SSF140931">
    <property type="entry name" value="Fic-like"/>
    <property type="match status" value="1"/>
</dbReference>
<proteinExistence type="predicted"/>
<keyword evidence="3" id="KW-1185">Reference proteome</keyword>
<dbReference type="InterPro" id="IPR003812">
    <property type="entry name" value="Fido"/>
</dbReference>
<dbReference type="InterPro" id="IPR053737">
    <property type="entry name" value="Type_II_TA_Toxin"/>
</dbReference>
<comment type="caution">
    <text evidence="2">The sequence shown here is derived from an EMBL/GenBank/DDBJ whole genome shotgun (WGS) entry which is preliminary data.</text>
</comment>
<dbReference type="Gene3D" id="1.20.120.1870">
    <property type="entry name" value="Fic/DOC protein, Fido domain"/>
    <property type="match status" value="1"/>
</dbReference>
<dbReference type="InterPro" id="IPR006440">
    <property type="entry name" value="Doc"/>
</dbReference>
<dbReference type="PIRSF" id="PIRSF018297">
    <property type="entry name" value="Doc"/>
    <property type="match status" value="1"/>
</dbReference>
<dbReference type="RefSeq" id="WP_101248868.1">
    <property type="nucleotide sequence ID" value="NZ_PIUM01000001.1"/>
</dbReference>
<gene>
    <name evidence="2" type="ORF">CWS72_02065</name>
</gene>
<dbReference type="PANTHER" id="PTHR39426">
    <property type="entry name" value="HOMOLOGY TO DEATH-ON-CURING PROTEIN OF PHAGE P1"/>
    <property type="match status" value="1"/>
</dbReference>
<feature type="domain" description="Fido" evidence="1">
    <location>
        <begin position="7"/>
        <end position="123"/>
    </location>
</feature>
<dbReference type="PANTHER" id="PTHR39426:SF1">
    <property type="entry name" value="HOMOLOGY TO DEATH-ON-CURING PROTEIN OF PHAGE P1"/>
    <property type="match status" value="1"/>
</dbReference>
<organism evidence="2 3">
    <name type="scientific">Telmatospirillum siberiense</name>
    <dbReference type="NCBI Taxonomy" id="382514"/>
    <lineage>
        <taxon>Bacteria</taxon>
        <taxon>Pseudomonadati</taxon>
        <taxon>Pseudomonadota</taxon>
        <taxon>Alphaproteobacteria</taxon>
        <taxon>Rhodospirillales</taxon>
        <taxon>Rhodospirillaceae</taxon>
        <taxon>Telmatospirillum</taxon>
    </lineage>
</organism>
<dbReference type="Proteomes" id="UP000233293">
    <property type="component" value="Unassembled WGS sequence"/>
</dbReference>
<dbReference type="Pfam" id="PF02661">
    <property type="entry name" value="Fic"/>
    <property type="match status" value="1"/>
</dbReference>
<dbReference type="GO" id="GO:0016301">
    <property type="term" value="F:kinase activity"/>
    <property type="evidence" value="ECO:0007669"/>
    <property type="project" value="InterPro"/>
</dbReference>
<accession>A0A2N3Q1U5</accession>
<sequence>MKSWRWVGSNVVYAIHDRQLAEHGGLEGIRDQGAIESALARPQNLTVYGQPDVADLAAAYAYGLARNHGFTDGNKRTAWVIARLFLADNGERLRFDAINAVKTVEAVAAGTIDEAALAAWFRRHLASMRDGG</sequence>
<name>A0A2N3Q1U5_9PROT</name>
<dbReference type="InterPro" id="IPR036597">
    <property type="entry name" value="Fido-like_dom_sf"/>
</dbReference>
<reference evidence="3" key="1">
    <citation type="submission" date="2017-12" db="EMBL/GenBank/DDBJ databases">
        <title>Draft genome sequence of Telmatospirillum siberiense 26-4b1T, an acidotolerant peatland alphaproteobacterium potentially involved in sulfur cycling.</title>
        <authorList>
            <person name="Hausmann B."/>
            <person name="Pjevac P."/>
            <person name="Schreck K."/>
            <person name="Herbold C.W."/>
            <person name="Daims H."/>
            <person name="Wagner M."/>
            <person name="Pester M."/>
            <person name="Loy A."/>
        </authorList>
    </citation>
    <scope>NUCLEOTIDE SEQUENCE [LARGE SCALE GENOMIC DNA]</scope>
    <source>
        <strain evidence="3">26-4b1</strain>
    </source>
</reference>
<dbReference type="EMBL" id="PIUM01000001">
    <property type="protein sequence ID" value="PKU26637.1"/>
    <property type="molecule type" value="Genomic_DNA"/>
</dbReference>
<evidence type="ECO:0000313" key="3">
    <source>
        <dbReference type="Proteomes" id="UP000233293"/>
    </source>
</evidence>
<protein>
    <submittedName>
        <fullName evidence="2">Type II toxin-antitoxin system death-on-curing family toxin</fullName>
    </submittedName>
</protein>
<evidence type="ECO:0000259" key="1">
    <source>
        <dbReference type="PROSITE" id="PS51459"/>
    </source>
</evidence>
<dbReference type="NCBIfam" id="TIGR01550">
    <property type="entry name" value="DOC_P1"/>
    <property type="match status" value="1"/>
</dbReference>